<proteinExistence type="predicted"/>
<keyword evidence="3" id="KW-0472">Membrane</keyword>
<geneLocation type="plasmid" evidence="4 5">
    <name>pRIVM_C010761_3</name>
</geneLocation>
<dbReference type="Proteomes" id="UP001164081">
    <property type="component" value="Plasmid pRIVM_C010761_3"/>
</dbReference>
<feature type="coiled-coil region" evidence="1">
    <location>
        <begin position="180"/>
        <end position="207"/>
    </location>
</feature>
<protein>
    <submittedName>
        <fullName evidence="4">Uncharacterized protein</fullName>
    </submittedName>
</protein>
<organism evidence="4 5">
    <name type="scientific">Acinetobacter ursingii</name>
    <dbReference type="NCBI Taxonomy" id="108980"/>
    <lineage>
        <taxon>Bacteria</taxon>
        <taxon>Pseudomonadati</taxon>
        <taxon>Pseudomonadota</taxon>
        <taxon>Gammaproteobacteria</taxon>
        <taxon>Moraxellales</taxon>
        <taxon>Moraxellaceae</taxon>
        <taxon>Acinetobacter</taxon>
    </lineage>
</organism>
<feature type="region of interest" description="Disordered" evidence="2">
    <location>
        <begin position="1"/>
        <end position="26"/>
    </location>
</feature>
<reference evidence="4" key="1">
    <citation type="journal article" date="2022" name="J Glob Antimicrob Resist">
        <title>Comparative analysis of IMP-4- and OXA-58-containing plasmids of three carbapenemase-producing Acinetobacter ursingii strains in the Netherlands.</title>
        <authorList>
            <person name="Hendrickx A.P.A."/>
            <person name="Schade R.P."/>
            <person name="Landman F."/>
            <person name="Bosch T."/>
            <person name="Schouls L.M."/>
            <person name="van Dijk K."/>
        </authorList>
    </citation>
    <scope>NUCLEOTIDE SEQUENCE</scope>
    <source>
        <strain evidence="4">RIVM_C010761</strain>
    </source>
</reference>
<gene>
    <name evidence="4" type="ORF">LSO58_18335</name>
</gene>
<dbReference type="EMBL" id="CP089047">
    <property type="protein sequence ID" value="UYF77394.1"/>
    <property type="molecule type" value="Genomic_DNA"/>
</dbReference>
<evidence type="ECO:0000313" key="4">
    <source>
        <dbReference type="EMBL" id="UYF77394.1"/>
    </source>
</evidence>
<evidence type="ECO:0000256" key="1">
    <source>
        <dbReference type="SAM" id="Coils"/>
    </source>
</evidence>
<feature type="transmembrane region" description="Helical" evidence="3">
    <location>
        <begin position="33"/>
        <end position="52"/>
    </location>
</feature>
<accession>A0AA46P0Q6</accession>
<dbReference type="RefSeq" id="WP_261503432.1">
    <property type="nucleotide sequence ID" value="NZ_CP089047.1"/>
</dbReference>
<evidence type="ECO:0000256" key="3">
    <source>
        <dbReference type="SAM" id="Phobius"/>
    </source>
</evidence>
<name>A0AA46P0Q6_9GAMM</name>
<keyword evidence="3" id="KW-0812">Transmembrane</keyword>
<evidence type="ECO:0000256" key="2">
    <source>
        <dbReference type="SAM" id="MobiDB-lite"/>
    </source>
</evidence>
<keyword evidence="3" id="KW-1133">Transmembrane helix</keyword>
<sequence length="300" mass="32332">MSQNQDLDHDIDDYSYESSTHAPETGKSNKEKYIIIGAVVVGLLLVVFLFMGKKGGNKQVAQDVPVETAAATQVAPPVPNGAPMADPNMAAAGGFQNMPAPYQETQMMDVPVTMPKQTQPVSGDVTIKSSTGQDVPAYSYEGQQLISQFNAANNLPPVYVPNTPAPVNPNSPQGQMQQQAAMTNQELIQAQTENTQLRAQLNSMRDVVQRQHITIGQLQLLIKNTRANQGANVVTLRETKKGVAVGKAIPANQEVIATVGNRVWLTDGRNTSSYAVGDRLPTGYRVLDVNEQSGEVSFTK</sequence>
<keyword evidence="4" id="KW-0614">Plasmid</keyword>
<keyword evidence="1" id="KW-0175">Coiled coil</keyword>
<dbReference type="AlphaFoldDB" id="A0AA46P0Q6"/>
<evidence type="ECO:0000313" key="5">
    <source>
        <dbReference type="Proteomes" id="UP001164081"/>
    </source>
</evidence>